<dbReference type="EMBL" id="MBFS01000839">
    <property type="protein sequence ID" value="PVV01737.1"/>
    <property type="molecule type" value="Genomic_DNA"/>
</dbReference>
<dbReference type="Gene3D" id="3.20.20.220">
    <property type="match status" value="1"/>
</dbReference>
<dbReference type="InterPro" id="IPR003171">
    <property type="entry name" value="Mehydrof_redctse-like"/>
</dbReference>
<accession>A0A2T9ZB19</accession>
<dbReference type="AlphaFoldDB" id="A0A2T9ZB19"/>
<dbReference type="Proteomes" id="UP000245609">
    <property type="component" value="Unassembled WGS sequence"/>
</dbReference>
<keyword evidence="5" id="KW-0274">FAD</keyword>
<evidence type="ECO:0000256" key="4">
    <source>
        <dbReference type="ARBA" id="ARBA00022630"/>
    </source>
</evidence>
<evidence type="ECO:0000256" key="7">
    <source>
        <dbReference type="RuleBase" id="RU004254"/>
    </source>
</evidence>
<evidence type="ECO:0000259" key="9">
    <source>
        <dbReference type="Pfam" id="PF21895"/>
    </source>
</evidence>
<evidence type="ECO:0000256" key="2">
    <source>
        <dbReference type="ARBA" id="ARBA00004777"/>
    </source>
</evidence>
<reference evidence="10 11" key="1">
    <citation type="journal article" date="2018" name="MBio">
        <title>Comparative Genomics Reveals the Core Gene Toolbox for the Fungus-Insect Symbiosis.</title>
        <authorList>
            <person name="Wang Y."/>
            <person name="Stata M."/>
            <person name="Wang W."/>
            <person name="Stajich J.E."/>
            <person name="White M.M."/>
            <person name="Moncalvo J.M."/>
        </authorList>
    </citation>
    <scope>NUCLEOTIDE SEQUENCE [LARGE SCALE GENOMIC DNA]</scope>
    <source>
        <strain evidence="10 11">SC-DP-2</strain>
    </source>
</reference>
<dbReference type="InterPro" id="IPR029041">
    <property type="entry name" value="FAD-linked_oxidoreductase-like"/>
</dbReference>
<comment type="cofactor">
    <cofactor evidence="1">
        <name>FAD</name>
        <dbReference type="ChEBI" id="CHEBI:57692"/>
    </cofactor>
</comment>
<dbReference type="GO" id="GO:0071949">
    <property type="term" value="F:FAD binding"/>
    <property type="evidence" value="ECO:0007669"/>
    <property type="project" value="TreeGrafter"/>
</dbReference>
<feature type="domain" description="MTHFR SAM-binding regulatory" evidence="9">
    <location>
        <begin position="616"/>
        <end position="708"/>
    </location>
</feature>
<sequence>MSFLKTDKDFSDSGNPSFSLEFFPPKTPQGLINLKDRLARIATWNPLFGAVTWGTGGSTFNQSMDFAVMLKSEFNIEPLLHLTCTNMPISQIDHALLVAKEKGIRNILVLRGDEPLTQTDALDDTPKDVGGSRFQYASELVRYIRSKDAYKNFFNIGVAGHPEGYINSNFPTDKEQDHSSISTSCGQGSNIGKEKVSETHKKFDKELREIMCLKDKVNEGADFILSQIFYNTENFIKWYIKCKSIGINVPIIPTLLPIQTYSSFQRIVKLTGIQVPEKLQERLSLVKHDDKLVKSIGVEYCIEQVNTISSMLGVANFHFATLNLEMSVSKVLTKSGLLDLTDKENLNDNSDSVANILLGQGFGVASSSSQDGIDKRKAQILWDEYPNSRWGDARSPSFFNETLYGQYGSMVSELGSWGVPKTEADINELFRGYVNKQKLSLPWTNDSIEVFDTKHKAVLEKMCLNGLWVLASQYGIDGVSSSDKEYGWGPENGYVYQRSFVEFFVRKPLLLKLAKFLNIHKKEISFYAATFGDRSSQQNGDAFAGVSGDGNALGTGEQEDQKVHIITSRSKGKELSDELFQEDLLPSEISQVVIESKEEKALNIAGGDEACGYAASENSNENEEIESTVLTWGVFPHKIVQAALIDRLNFGFWSKEAIQVWHVWSKLMEYRNRTSSGFLGQVADDVWLVNVIGNDYKHPYELFELLEKFTL</sequence>
<dbReference type="SUPFAM" id="SSF51730">
    <property type="entry name" value="FAD-linked oxidoreductase"/>
    <property type="match status" value="1"/>
</dbReference>
<evidence type="ECO:0000313" key="11">
    <source>
        <dbReference type="Proteomes" id="UP000245609"/>
    </source>
</evidence>
<dbReference type="CDD" id="cd00537">
    <property type="entry name" value="MTHFR"/>
    <property type="match status" value="1"/>
</dbReference>
<dbReference type="OrthoDB" id="16284at2759"/>
<dbReference type="GO" id="GO:0035999">
    <property type="term" value="P:tetrahydrofolate interconversion"/>
    <property type="evidence" value="ECO:0007669"/>
    <property type="project" value="UniProtKB-UniPathway"/>
</dbReference>
<feature type="domain" description="MTHFR SAM-binding regulatory" evidence="9">
    <location>
        <begin position="382"/>
        <end position="528"/>
    </location>
</feature>
<dbReference type="UniPathway" id="UPA00193"/>
<comment type="similarity">
    <text evidence="3">Belongs to the methylenetetrahydrofolate reductase family.</text>
</comment>
<comment type="pathway">
    <text evidence="2 7">One-carbon metabolism; tetrahydrofolate interconversion.</text>
</comment>
<evidence type="ECO:0000256" key="3">
    <source>
        <dbReference type="ARBA" id="ARBA00006743"/>
    </source>
</evidence>
<dbReference type="GO" id="GO:0005829">
    <property type="term" value="C:cytosol"/>
    <property type="evidence" value="ECO:0007669"/>
    <property type="project" value="TreeGrafter"/>
</dbReference>
<protein>
    <recommendedName>
        <fullName evidence="9">MTHFR SAM-binding regulatory domain-containing protein</fullName>
    </recommendedName>
</protein>
<evidence type="ECO:0000256" key="5">
    <source>
        <dbReference type="ARBA" id="ARBA00022827"/>
    </source>
</evidence>
<dbReference type="Pfam" id="PF02219">
    <property type="entry name" value="MTHFR"/>
    <property type="match status" value="1"/>
</dbReference>
<dbReference type="STRING" id="133381.A0A2T9ZB19"/>
<evidence type="ECO:0000256" key="8">
    <source>
        <dbReference type="SAM" id="MobiDB-lite"/>
    </source>
</evidence>
<proteinExistence type="inferred from homology"/>
<name>A0A2T9ZB19_9FUNG</name>
<dbReference type="Pfam" id="PF21895">
    <property type="entry name" value="MTHFR_C"/>
    <property type="match status" value="2"/>
</dbReference>
<evidence type="ECO:0000256" key="1">
    <source>
        <dbReference type="ARBA" id="ARBA00001974"/>
    </source>
</evidence>
<organism evidence="10 11">
    <name type="scientific">Smittium megazygosporum</name>
    <dbReference type="NCBI Taxonomy" id="133381"/>
    <lineage>
        <taxon>Eukaryota</taxon>
        <taxon>Fungi</taxon>
        <taxon>Fungi incertae sedis</taxon>
        <taxon>Zoopagomycota</taxon>
        <taxon>Kickxellomycotina</taxon>
        <taxon>Harpellomycetes</taxon>
        <taxon>Harpellales</taxon>
        <taxon>Legeriomycetaceae</taxon>
        <taxon>Smittium</taxon>
    </lineage>
</organism>
<dbReference type="PANTHER" id="PTHR45754:SF1">
    <property type="entry name" value="METHYLENETETRAHYDROFOLATE REDUCTASE 1"/>
    <property type="match status" value="1"/>
</dbReference>
<feature type="compositionally biased region" description="Polar residues" evidence="8">
    <location>
        <begin position="179"/>
        <end position="190"/>
    </location>
</feature>
<dbReference type="GO" id="GO:0004489">
    <property type="term" value="F:methylenetetrahydrofolate reductase [NAD(P)H] activity"/>
    <property type="evidence" value="ECO:0007669"/>
    <property type="project" value="InterPro"/>
</dbReference>
<keyword evidence="11" id="KW-1185">Reference proteome</keyword>
<evidence type="ECO:0000256" key="6">
    <source>
        <dbReference type="ARBA" id="ARBA00023002"/>
    </source>
</evidence>
<dbReference type="InterPro" id="IPR053806">
    <property type="entry name" value="MTHFR_C"/>
</dbReference>
<feature type="region of interest" description="Disordered" evidence="8">
    <location>
        <begin position="172"/>
        <end position="192"/>
    </location>
</feature>
<gene>
    <name evidence="10" type="ORF">BB560_003833</name>
</gene>
<comment type="caution">
    <text evidence="10">The sequence shown here is derived from an EMBL/GenBank/DDBJ whole genome shotgun (WGS) entry which is preliminary data.</text>
</comment>
<keyword evidence="4" id="KW-0285">Flavoprotein</keyword>
<dbReference type="PANTHER" id="PTHR45754">
    <property type="entry name" value="METHYLENETETRAHYDROFOLATE REDUCTASE"/>
    <property type="match status" value="1"/>
</dbReference>
<keyword evidence="6" id="KW-0560">Oxidoreductase</keyword>
<dbReference type="GO" id="GO:0009086">
    <property type="term" value="P:methionine biosynthetic process"/>
    <property type="evidence" value="ECO:0007669"/>
    <property type="project" value="TreeGrafter"/>
</dbReference>
<evidence type="ECO:0000313" key="10">
    <source>
        <dbReference type="EMBL" id="PVV01737.1"/>
    </source>
</evidence>